<keyword evidence="1" id="KW-0548">Nucleotidyltransferase</keyword>
<reference evidence="1 2" key="1">
    <citation type="submission" date="2013-11" db="EMBL/GenBank/DDBJ databases">
        <title>Genome sequencing of Stegodyphus mimosarum.</title>
        <authorList>
            <person name="Bechsgaard J."/>
        </authorList>
    </citation>
    <scope>NUCLEOTIDE SEQUENCE [LARGE SCALE GENOMIC DNA]</scope>
</reference>
<sequence length="302" mass="35204">MILEVKHELSSDHVPVLVTLGIAKNTQNEQIKITNWDMYADLLTNNPPKFESLRNRKDIDEAINTFTEKINTAINNASRYVSKEQYANRLPKKIREMISERNRIRKRWHLTWSPQLKKEINKLNKIIKKEIDLFRNDIWEEKILSLSPIDGSLWSFIKNLKRKPDSTRPIFTDDKIAITNEEKAEVLAKHLAEQFTPNRHPRDLDFVYDVCYKVRDWLNAPTVRKPIKLATPLEIKELIKRLKARKAPGHDTISNIAIKKLPMNIITKFTGIINASLSISYFPTVWKHAKIILLPKPGKDTT</sequence>
<protein>
    <submittedName>
        <fullName evidence="1">Putative RNA-directed DNA polymerase from transposon X-element</fullName>
    </submittedName>
</protein>
<accession>A0A087UDS5</accession>
<organism evidence="1 2">
    <name type="scientific">Stegodyphus mimosarum</name>
    <name type="common">African social velvet spider</name>
    <dbReference type="NCBI Taxonomy" id="407821"/>
    <lineage>
        <taxon>Eukaryota</taxon>
        <taxon>Metazoa</taxon>
        <taxon>Ecdysozoa</taxon>
        <taxon>Arthropoda</taxon>
        <taxon>Chelicerata</taxon>
        <taxon>Arachnida</taxon>
        <taxon>Araneae</taxon>
        <taxon>Araneomorphae</taxon>
        <taxon>Entelegynae</taxon>
        <taxon>Eresoidea</taxon>
        <taxon>Eresidae</taxon>
        <taxon>Stegodyphus</taxon>
    </lineage>
</organism>
<dbReference type="PANTHER" id="PTHR47510">
    <property type="entry name" value="REVERSE TRANSCRIPTASE DOMAIN-CONTAINING PROTEIN"/>
    <property type="match status" value="1"/>
</dbReference>
<dbReference type="OrthoDB" id="6437002at2759"/>
<dbReference type="Proteomes" id="UP000054359">
    <property type="component" value="Unassembled WGS sequence"/>
</dbReference>
<dbReference type="PANTHER" id="PTHR47510:SF3">
    <property type="entry name" value="ENDO_EXONUCLEASE_PHOSPHATASE DOMAIN-CONTAINING PROTEIN"/>
    <property type="match status" value="1"/>
</dbReference>
<evidence type="ECO:0000313" key="1">
    <source>
        <dbReference type="EMBL" id="KFM75514.1"/>
    </source>
</evidence>
<name>A0A087UDS5_STEMI</name>
<keyword evidence="2" id="KW-1185">Reference proteome</keyword>
<dbReference type="AlphaFoldDB" id="A0A087UDS5"/>
<evidence type="ECO:0000313" key="2">
    <source>
        <dbReference type="Proteomes" id="UP000054359"/>
    </source>
</evidence>
<proteinExistence type="predicted"/>
<feature type="non-terminal residue" evidence="1">
    <location>
        <position position="302"/>
    </location>
</feature>
<dbReference type="GO" id="GO:0003964">
    <property type="term" value="F:RNA-directed DNA polymerase activity"/>
    <property type="evidence" value="ECO:0007669"/>
    <property type="project" value="UniProtKB-KW"/>
</dbReference>
<dbReference type="EMBL" id="KK119375">
    <property type="protein sequence ID" value="KFM75514.1"/>
    <property type="molecule type" value="Genomic_DNA"/>
</dbReference>
<dbReference type="OMA" id="RNDIWEE"/>
<keyword evidence="1" id="KW-0808">Transferase</keyword>
<keyword evidence="1" id="KW-0695">RNA-directed DNA polymerase</keyword>
<gene>
    <name evidence="1" type="ORF">X975_21239</name>
</gene>